<dbReference type="GO" id="GO:0032993">
    <property type="term" value="C:protein-DNA complex"/>
    <property type="evidence" value="ECO:0007669"/>
    <property type="project" value="TreeGrafter"/>
</dbReference>
<name>A0A1B0ZQ02_9RHOB</name>
<dbReference type="EMBL" id="JARCJK010000007">
    <property type="protein sequence ID" value="MDE4166936.1"/>
    <property type="molecule type" value="Genomic_DNA"/>
</dbReference>
<dbReference type="Gene3D" id="1.10.10.10">
    <property type="entry name" value="Winged helix-like DNA-binding domain superfamily/Winged helix DNA-binding domain"/>
    <property type="match status" value="1"/>
</dbReference>
<dbReference type="Proteomes" id="UP000092565">
    <property type="component" value="Chromosome"/>
</dbReference>
<dbReference type="PATRIC" id="fig|60890.4.peg.1289"/>
<dbReference type="Pfam" id="PF03466">
    <property type="entry name" value="LysR_substrate"/>
    <property type="match status" value="1"/>
</dbReference>
<dbReference type="SUPFAM" id="SSF53850">
    <property type="entry name" value="Periplasmic binding protein-like II"/>
    <property type="match status" value="1"/>
</dbReference>
<dbReference type="AlphaFoldDB" id="A0A1B0ZQ02"/>
<dbReference type="InterPro" id="IPR000847">
    <property type="entry name" value="LysR_HTH_N"/>
</dbReference>
<dbReference type="PANTHER" id="PTHR30346">
    <property type="entry name" value="TRANSCRIPTIONAL DUAL REGULATOR HCAR-RELATED"/>
    <property type="match status" value="1"/>
</dbReference>
<evidence type="ECO:0000313" key="9">
    <source>
        <dbReference type="Proteomes" id="UP001218364"/>
    </source>
</evidence>
<feature type="domain" description="HTH lysR-type" evidence="5">
    <location>
        <begin position="3"/>
        <end position="61"/>
    </location>
</feature>
<reference evidence="7 9" key="2">
    <citation type="submission" date="2023-02" db="EMBL/GenBank/DDBJ databases">
        <title>Population genomics of bacteria associated with diatom.</title>
        <authorList>
            <person name="Xie J."/>
            <person name="Wang H."/>
        </authorList>
    </citation>
    <scope>NUCLEOTIDE SEQUENCE [LARGE SCALE GENOMIC DNA]</scope>
    <source>
        <strain evidence="7 9">PT47_8</strain>
    </source>
</reference>
<keyword evidence="8" id="KW-1185">Reference proteome</keyword>
<dbReference type="InterPro" id="IPR036388">
    <property type="entry name" value="WH-like_DNA-bd_sf"/>
</dbReference>
<protein>
    <submittedName>
        <fullName evidence="7">LysR family transcriptional regulator</fullName>
    </submittedName>
</protein>
<evidence type="ECO:0000313" key="8">
    <source>
        <dbReference type="Proteomes" id="UP000092565"/>
    </source>
</evidence>
<keyword evidence="2" id="KW-0805">Transcription regulation</keyword>
<evidence type="ECO:0000256" key="4">
    <source>
        <dbReference type="ARBA" id="ARBA00023163"/>
    </source>
</evidence>
<dbReference type="InterPro" id="IPR005119">
    <property type="entry name" value="LysR_subst-bd"/>
</dbReference>
<reference evidence="6 8" key="1">
    <citation type="submission" date="2016-04" db="EMBL/GenBank/DDBJ databases">
        <authorList>
            <person name="Evans L.H."/>
            <person name="Alamgir A."/>
            <person name="Owens N."/>
            <person name="Weber N.D."/>
            <person name="Virtaneva K."/>
            <person name="Barbian K."/>
            <person name="Babar A."/>
            <person name="Rosenke K."/>
        </authorList>
    </citation>
    <scope>NUCLEOTIDE SEQUENCE [LARGE SCALE GENOMIC DNA]</scope>
    <source>
        <strain evidence="6 8">JL2886</strain>
    </source>
</reference>
<evidence type="ECO:0000313" key="7">
    <source>
        <dbReference type="EMBL" id="MDE4166936.1"/>
    </source>
</evidence>
<dbReference type="Proteomes" id="UP001218364">
    <property type="component" value="Unassembled WGS sequence"/>
</dbReference>
<evidence type="ECO:0000256" key="1">
    <source>
        <dbReference type="ARBA" id="ARBA00009437"/>
    </source>
</evidence>
<gene>
    <name evidence="6" type="ORF">JL2886_01312</name>
    <name evidence="7" type="ORF">PXK24_14665</name>
</gene>
<keyword evidence="3" id="KW-0238">DNA-binding</keyword>
<comment type="similarity">
    <text evidence="1">Belongs to the LysR transcriptional regulatory family.</text>
</comment>
<dbReference type="Gene3D" id="3.40.190.10">
    <property type="entry name" value="Periplasmic binding protein-like II"/>
    <property type="match status" value="2"/>
</dbReference>
<dbReference type="GO" id="GO:0003700">
    <property type="term" value="F:DNA-binding transcription factor activity"/>
    <property type="evidence" value="ECO:0007669"/>
    <property type="project" value="InterPro"/>
</dbReference>
<evidence type="ECO:0000256" key="2">
    <source>
        <dbReference type="ARBA" id="ARBA00023015"/>
    </source>
</evidence>
<dbReference type="OrthoDB" id="8679465at2"/>
<evidence type="ECO:0000256" key="3">
    <source>
        <dbReference type="ARBA" id="ARBA00023125"/>
    </source>
</evidence>
<dbReference type="PROSITE" id="PS50931">
    <property type="entry name" value="HTH_LYSR"/>
    <property type="match status" value="1"/>
</dbReference>
<organism evidence="6 8">
    <name type="scientific">Phaeobacter gallaeciensis</name>
    <dbReference type="NCBI Taxonomy" id="60890"/>
    <lineage>
        <taxon>Bacteria</taxon>
        <taxon>Pseudomonadati</taxon>
        <taxon>Pseudomonadota</taxon>
        <taxon>Alphaproteobacteria</taxon>
        <taxon>Rhodobacterales</taxon>
        <taxon>Roseobacteraceae</taxon>
        <taxon>Phaeobacter</taxon>
    </lineage>
</organism>
<dbReference type="SUPFAM" id="SSF46785">
    <property type="entry name" value="Winged helix' DNA-binding domain"/>
    <property type="match status" value="1"/>
</dbReference>
<dbReference type="Pfam" id="PF00126">
    <property type="entry name" value="HTH_1"/>
    <property type="match status" value="1"/>
</dbReference>
<keyword evidence="4" id="KW-0804">Transcription</keyword>
<dbReference type="PANTHER" id="PTHR30346:SF0">
    <property type="entry name" value="HCA OPERON TRANSCRIPTIONAL ACTIVATOR HCAR"/>
    <property type="match status" value="1"/>
</dbReference>
<dbReference type="GO" id="GO:0003677">
    <property type="term" value="F:DNA binding"/>
    <property type="evidence" value="ECO:0007669"/>
    <property type="project" value="UniProtKB-KW"/>
</dbReference>
<accession>A0A1B0ZQ02</accession>
<dbReference type="RefSeq" id="WP_065271236.1">
    <property type="nucleotide sequence ID" value="NZ_CP015124.1"/>
</dbReference>
<evidence type="ECO:0000313" key="6">
    <source>
        <dbReference type="EMBL" id="ANP36230.1"/>
    </source>
</evidence>
<sequence length="319" mass="34793">MRFTLKQLRYFDAALRTGSIARAAVEMNISQSSITAAIDMIEQTTGTELLRRLPARGIVPTSSGLAVGERVQEFLEQSRIFESDLMSLTGDLAGTLRMGCYAPTAPYVLPPILKRISEDYPSISIELKEGDMQSIADLLSSGAIDVALTYRRTTPEAQPFIPMFRATPIALIPDESPLAQKPEVDLQDLAELPMILLDLPGTRAYFCSLFEARGLRPNIAHTTKSSSVLRGLVAANFGYALMNICGPNDRVGQSGYVARPIKGDLESPQYGVAYTPASQKSAIVKSVLASCREVAERGDFDDLLFSNPQETPSSVHIFR</sequence>
<evidence type="ECO:0000259" key="5">
    <source>
        <dbReference type="PROSITE" id="PS50931"/>
    </source>
</evidence>
<proteinExistence type="inferred from homology"/>
<dbReference type="InterPro" id="IPR036390">
    <property type="entry name" value="WH_DNA-bd_sf"/>
</dbReference>
<dbReference type="EMBL" id="CP015124">
    <property type="protein sequence ID" value="ANP36230.1"/>
    <property type="molecule type" value="Genomic_DNA"/>
</dbReference>